<dbReference type="Proteomes" id="UP000467840">
    <property type="component" value="Chromosome 10"/>
</dbReference>
<proteinExistence type="predicted"/>
<feature type="domain" description="Rad21/Rec8-like protein N-terminal" evidence="4">
    <location>
        <begin position="1"/>
        <end position="48"/>
    </location>
</feature>
<dbReference type="PANTHER" id="PTHR12585">
    <property type="entry name" value="SCC1 / RAD21 FAMILY MEMBER"/>
    <property type="match status" value="1"/>
</dbReference>
<dbReference type="GO" id="GO:0003682">
    <property type="term" value="F:chromatin binding"/>
    <property type="evidence" value="ECO:0007669"/>
    <property type="project" value="TreeGrafter"/>
</dbReference>
<evidence type="ECO:0000256" key="3">
    <source>
        <dbReference type="SAM" id="MobiDB-lite"/>
    </source>
</evidence>
<evidence type="ECO:0000313" key="5">
    <source>
        <dbReference type="EMBL" id="KAF2319396.1"/>
    </source>
</evidence>
<sequence>MSGHLLLGVVRIYSKKVDYLYHDCNVILIGLSKAFTSTEVNLPENATTAKFESVTLPQTFDLDALDVDLDIYPDGSPDNHVRSQEEITLQDQIPTGRDPYVVVNFDEDIMMDTLPPEQDIDSGVRPMDKDDMGSPHASPINQMQVPTETVDLQDPGPSNQTEEPMDTVDIQQPGLSNQTELQTETLDFQAPGPSNQTELQTDTLDTQDRGYQNDASEPKKSLGQGLDQKEIPSPFKEDALLSGGRSSPFLQCPEPFNSAASQEAPEVFDTRIPFGNTSPELALRSTPPVQQPRPRPRKRKHFFDEATVLTNKYGFSLDTFRDLVSLGSGH</sequence>
<evidence type="ECO:0000256" key="2">
    <source>
        <dbReference type="ARBA" id="ARBA00023242"/>
    </source>
</evidence>
<dbReference type="Pfam" id="PF04825">
    <property type="entry name" value="Rad21_Rec8_N"/>
    <property type="match status" value="1"/>
</dbReference>
<organism evidence="5 6">
    <name type="scientific">Hevea brasiliensis</name>
    <name type="common">Para rubber tree</name>
    <name type="synonym">Siphonia brasiliensis</name>
    <dbReference type="NCBI Taxonomy" id="3981"/>
    <lineage>
        <taxon>Eukaryota</taxon>
        <taxon>Viridiplantae</taxon>
        <taxon>Streptophyta</taxon>
        <taxon>Embryophyta</taxon>
        <taxon>Tracheophyta</taxon>
        <taxon>Spermatophyta</taxon>
        <taxon>Magnoliopsida</taxon>
        <taxon>eudicotyledons</taxon>
        <taxon>Gunneridae</taxon>
        <taxon>Pentapetalae</taxon>
        <taxon>rosids</taxon>
        <taxon>fabids</taxon>
        <taxon>Malpighiales</taxon>
        <taxon>Euphorbiaceae</taxon>
        <taxon>Crotonoideae</taxon>
        <taxon>Micrandreae</taxon>
        <taxon>Hevea</taxon>
    </lineage>
</organism>
<dbReference type="GO" id="GO:0008278">
    <property type="term" value="C:cohesin complex"/>
    <property type="evidence" value="ECO:0007669"/>
    <property type="project" value="InterPro"/>
</dbReference>
<feature type="region of interest" description="Disordered" evidence="3">
    <location>
        <begin position="276"/>
        <end position="298"/>
    </location>
</feature>
<feature type="region of interest" description="Disordered" evidence="3">
    <location>
        <begin position="113"/>
        <end position="144"/>
    </location>
</feature>
<reference evidence="5 6" key="1">
    <citation type="journal article" date="2020" name="Mol. Plant">
        <title>The Chromosome-Based Rubber Tree Genome Provides New Insights into Spurge Genome Evolution and Rubber Biosynthesis.</title>
        <authorList>
            <person name="Liu J."/>
            <person name="Shi C."/>
            <person name="Shi C.C."/>
            <person name="Li W."/>
            <person name="Zhang Q.J."/>
            <person name="Zhang Y."/>
            <person name="Li K."/>
            <person name="Lu H.F."/>
            <person name="Shi C."/>
            <person name="Zhu S.T."/>
            <person name="Xiao Z.Y."/>
            <person name="Nan H."/>
            <person name="Yue Y."/>
            <person name="Zhu X.G."/>
            <person name="Wu Y."/>
            <person name="Hong X.N."/>
            <person name="Fan G.Y."/>
            <person name="Tong Y."/>
            <person name="Zhang D."/>
            <person name="Mao C.L."/>
            <person name="Liu Y.L."/>
            <person name="Hao S.J."/>
            <person name="Liu W.Q."/>
            <person name="Lv M.Q."/>
            <person name="Zhang H.B."/>
            <person name="Liu Y."/>
            <person name="Hu-Tang G.R."/>
            <person name="Wang J.P."/>
            <person name="Wang J.H."/>
            <person name="Sun Y.H."/>
            <person name="Ni S.B."/>
            <person name="Chen W.B."/>
            <person name="Zhang X.C."/>
            <person name="Jiao Y.N."/>
            <person name="Eichler E.E."/>
            <person name="Li G.H."/>
            <person name="Liu X."/>
            <person name="Gao L.Z."/>
        </authorList>
    </citation>
    <scope>NUCLEOTIDE SEQUENCE [LARGE SCALE GENOMIC DNA]</scope>
    <source>
        <strain evidence="6">cv. GT1</strain>
        <tissue evidence="5">Leaf</tissue>
    </source>
</reference>
<keyword evidence="6" id="KW-1185">Reference proteome</keyword>
<feature type="compositionally biased region" description="Basic and acidic residues" evidence="3">
    <location>
        <begin position="227"/>
        <end position="239"/>
    </location>
</feature>
<dbReference type="GO" id="GO:0007062">
    <property type="term" value="P:sister chromatid cohesion"/>
    <property type="evidence" value="ECO:0007669"/>
    <property type="project" value="InterPro"/>
</dbReference>
<dbReference type="AlphaFoldDB" id="A0A6A6N492"/>
<dbReference type="InterPro" id="IPR006910">
    <property type="entry name" value="Rad21_Rec8_N"/>
</dbReference>
<dbReference type="EMBL" id="JAAGAX010000003">
    <property type="protein sequence ID" value="KAF2319396.1"/>
    <property type="molecule type" value="Genomic_DNA"/>
</dbReference>
<comment type="caution">
    <text evidence="5">The sequence shown here is derived from an EMBL/GenBank/DDBJ whole genome shotgun (WGS) entry which is preliminary data.</text>
</comment>
<keyword evidence="2" id="KW-0539">Nucleus</keyword>
<protein>
    <recommendedName>
        <fullName evidence="4">Rad21/Rec8-like protein N-terminal domain-containing protein</fullName>
    </recommendedName>
</protein>
<comment type="subcellular location">
    <subcellularLocation>
        <location evidence="1">Nucleus</location>
    </subcellularLocation>
</comment>
<gene>
    <name evidence="5" type="ORF">GH714_015498</name>
</gene>
<evidence type="ECO:0000313" key="6">
    <source>
        <dbReference type="Proteomes" id="UP000467840"/>
    </source>
</evidence>
<dbReference type="InterPro" id="IPR039781">
    <property type="entry name" value="Rad21/Rec8-like"/>
</dbReference>
<evidence type="ECO:0000256" key="1">
    <source>
        <dbReference type="ARBA" id="ARBA00004123"/>
    </source>
</evidence>
<feature type="region of interest" description="Disordered" evidence="3">
    <location>
        <begin position="187"/>
        <end position="246"/>
    </location>
</feature>
<dbReference type="GO" id="GO:0005634">
    <property type="term" value="C:nucleus"/>
    <property type="evidence" value="ECO:0007669"/>
    <property type="project" value="UniProtKB-SubCell"/>
</dbReference>
<name>A0A6A6N492_HEVBR</name>
<evidence type="ECO:0000259" key="4">
    <source>
        <dbReference type="Pfam" id="PF04825"/>
    </source>
</evidence>
<dbReference type="PANTHER" id="PTHR12585:SF55">
    <property type="entry name" value="SISTER CHROMATID COHESION 1 PROTEIN 3"/>
    <property type="match status" value="1"/>
</dbReference>
<accession>A0A6A6N492</accession>
<dbReference type="GO" id="GO:1990414">
    <property type="term" value="P:replication-born double-strand break repair via sister chromatid exchange"/>
    <property type="evidence" value="ECO:0007669"/>
    <property type="project" value="TreeGrafter"/>
</dbReference>